<name>A0ABY6UH91_BIOOC</name>
<evidence type="ECO:0000313" key="2">
    <source>
        <dbReference type="EMBL" id="VUC30530.1"/>
    </source>
</evidence>
<gene>
    <name evidence="2" type="ORF">CLO192961_LOCUS287513</name>
</gene>
<feature type="region of interest" description="Disordered" evidence="1">
    <location>
        <begin position="1"/>
        <end position="49"/>
    </location>
</feature>
<protein>
    <recommendedName>
        <fullName evidence="4">F-box domain-containing protein</fullName>
    </recommendedName>
</protein>
<dbReference type="EMBL" id="CABFNS010000820">
    <property type="protein sequence ID" value="VUC30530.1"/>
    <property type="molecule type" value="Genomic_DNA"/>
</dbReference>
<accession>A0ABY6UH91</accession>
<sequence>MEKLKKIFNPRRALKRDASSAGNAPQVKPEPVESETVTQKTRQANSVPGPPAALELLPFEIRRHILLELDDIEDLSALAHASPVFYDQYERNRAFWLWRYLRAHMGDGIIDAYTATLCNTPDFDLSRQNVQVFLAAYYSRLSSGVDELFKEAKADDLAAMTKFYINVVRPLIHEYAVFALDEEEHTVLREVESRRVIRAMYRFQIFCSLFGLPRRDSRPKFTHDEHLALLSHFEPWETEEILCINEFADSTYELVFEQIDEFDFQPVKKSLSGLRQFLKSPPGILSLGVPVIRRGYKTGLAASGLALLLSFLKTEEPEKKWRMFTAIKDTSFLDKDWMCEATSGAVQVRRYQTQPSDRDARQQRREAMVFTEDSVNLPPLGWTLIWKETYSNIYGYYVPSSLRRWGYVMWDAERMADSGGIRVLHHMWWEHYGTGYHDEVRDPRDMLGV</sequence>
<comment type="caution">
    <text evidence="2">The sequence shown here is derived from an EMBL/GenBank/DDBJ whole genome shotgun (WGS) entry which is preliminary data.</text>
</comment>
<evidence type="ECO:0000256" key="1">
    <source>
        <dbReference type="SAM" id="MobiDB-lite"/>
    </source>
</evidence>
<proteinExistence type="predicted"/>
<organism evidence="2 3">
    <name type="scientific">Bionectria ochroleuca</name>
    <name type="common">Gliocladium roseum</name>
    <dbReference type="NCBI Taxonomy" id="29856"/>
    <lineage>
        <taxon>Eukaryota</taxon>
        <taxon>Fungi</taxon>
        <taxon>Dikarya</taxon>
        <taxon>Ascomycota</taxon>
        <taxon>Pezizomycotina</taxon>
        <taxon>Sordariomycetes</taxon>
        <taxon>Hypocreomycetidae</taxon>
        <taxon>Hypocreales</taxon>
        <taxon>Bionectriaceae</taxon>
        <taxon>Clonostachys</taxon>
    </lineage>
</organism>
<feature type="compositionally biased region" description="Polar residues" evidence="1">
    <location>
        <begin position="35"/>
        <end position="46"/>
    </location>
</feature>
<reference evidence="2 3" key="1">
    <citation type="submission" date="2019-06" db="EMBL/GenBank/DDBJ databases">
        <authorList>
            <person name="Broberg M."/>
        </authorList>
    </citation>
    <scope>NUCLEOTIDE SEQUENCE [LARGE SCALE GENOMIC DNA]</scope>
</reference>
<evidence type="ECO:0000313" key="3">
    <source>
        <dbReference type="Proteomes" id="UP000766486"/>
    </source>
</evidence>
<feature type="compositionally biased region" description="Basic residues" evidence="1">
    <location>
        <begin position="1"/>
        <end position="14"/>
    </location>
</feature>
<dbReference type="Proteomes" id="UP000766486">
    <property type="component" value="Unassembled WGS sequence"/>
</dbReference>
<keyword evidence="3" id="KW-1185">Reference proteome</keyword>
<evidence type="ECO:0008006" key="4">
    <source>
        <dbReference type="Google" id="ProtNLM"/>
    </source>
</evidence>